<name>A0A971M2X4_9BACT</name>
<evidence type="ECO:0000256" key="1">
    <source>
        <dbReference type="SAM" id="Phobius"/>
    </source>
</evidence>
<gene>
    <name evidence="2" type="ORF">GXY80_06085</name>
</gene>
<comment type="caution">
    <text evidence="2">The sequence shown here is derived from an EMBL/GenBank/DDBJ whole genome shotgun (WGS) entry which is preliminary data.</text>
</comment>
<feature type="non-terminal residue" evidence="2">
    <location>
        <position position="1"/>
    </location>
</feature>
<organism evidence="2 3">
    <name type="scientific">Syntrophorhabdus aromaticivorans</name>
    <dbReference type="NCBI Taxonomy" id="328301"/>
    <lineage>
        <taxon>Bacteria</taxon>
        <taxon>Pseudomonadati</taxon>
        <taxon>Thermodesulfobacteriota</taxon>
        <taxon>Syntrophorhabdia</taxon>
        <taxon>Syntrophorhabdales</taxon>
        <taxon>Syntrophorhabdaceae</taxon>
        <taxon>Syntrophorhabdus</taxon>
    </lineage>
</organism>
<proteinExistence type="predicted"/>
<dbReference type="EMBL" id="JAAYEE010000100">
    <property type="protein sequence ID" value="NLW35038.1"/>
    <property type="molecule type" value="Genomic_DNA"/>
</dbReference>
<accession>A0A971M2X4</accession>
<evidence type="ECO:0000313" key="3">
    <source>
        <dbReference type="Proteomes" id="UP000777265"/>
    </source>
</evidence>
<feature type="transmembrane region" description="Helical" evidence="1">
    <location>
        <begin position="28"/>
        <end position="49"/>
    </location>
</feature>
<keyword evidence="1" id="KW-1133">Transmembrane helix</keyword>
<keyword evidence="1" id="KW-0472">Membrane</keyword>
<dbReference type="AlphaFoldDB" id="A0A971M2X4"/>
<sequence>YLSETSCDLRCIAWTQRGIRLAVKRPPFFVIGVVFLWLGLVCLVLSACLTGKRRYSSIIGFKRREMRCDHAPHVNADYLGGPSYRDAVGVRAALPYKLFGQGETLDKVHLSGTVGLDPVLPSPGFS</sequence>
<keyword evidence="1" id="KW-0812">Transmembrane</keyword>
<reference evidence="2" key="2">
    <citation type="submission" date="2020-01" db="EMBL/GenBank/DDBJ databases">
        <authorList>
            <person name="Campanaro S."/>
        </authorList>
    </citation>
    <scope>NUCLEOTIDE SEQUENCE</scope>
    <source>
        <strain evidence="2">AS06rmzACSIP_7</strain>
    </source>
</reference>
<dbReference type="Proteomes" id="UP000777265">
    <property type="component" value="Unassembled WGS sequence"/>
</dbReference>
<reference evidence="2" key="1">
    <citation type="journal article" date="2020" name="Biotechnol. Biofuels">
        <title>New insights from the biogas microbiome by comprehensive genome-resolved metagenomics of nearly 1600 species originating from multiple anaerobic digesters.</title>
        <authorList>
            <person name="Campanaro S."/>
            <person name="Treu L."/>
            <person name="Rodriguez-R L.M."/>
            <person name="Kovalovszki A."/>
            <person name="Ziels R.M."/>
            <person name="Maus I."/>
            <person name="Zhu X."/>
            <person name="Kougias P.G."/>
            <person name="Basile A."/>
            <person name="Luo G."/>
            <person name="Schluter A."/>
            <person name="Konstantinidis K.T."/>
            <person name="Angelidaki I."/>
        </authorList>
    </citation>
    <scope>NUCLEOTIDE SEQUENCE</scope>
    <source>
        <strain evidence="2">AS06rmzACSIP_7</strain>
    </source>
</reference>
<protein>
    <submittedName>
        <fullName evidence="2">Uncharacterized protein</fullName>
    </submittedName>
</protein>
<evidence type="ECO:0000313" key="2">
    <source>
        <dbReference type="EMBL" id="NLW35038.1"/>
    </source>
</evidence>